<protein>
    <recommendedName>
        <fullName evidence="3">Bromo domain-containing protein</fullName>
    </recommendedName>
</protein>
<dbReference type="InterPro" id="IPR001487">
    <property type="entry name" value="Bromodomain"/>
</dbReference>
<name>A0A7J8XA20_GOSAI</name>
<accession>A0A7J8XA20</accession>
<dbReference type="FunFam" id="1.20.920.10:FF:000058">
    <property type="entry name" value="WD40/YVTN repeat-like-containing domain"/>
    <property type="match status" value="1"/>
</dbReference>
<dbReference type="InterPro" id="IPR052060">
    <property type="entry name" value="Bromo_WD_repeat"/>
</dbReference>
<reference evidence="4 5" key="1">
    <citation type="journal article" date="2019" name="Genome Biol. Evol.">
        <title>Insights into the evolution of the New World diploid cottons (Gossypium, subgenus Houzingenia) based on genome sequencing.</title>
        <authorList>
            <person name="Grover C.E."/>
            <person name="Arick M.A. 2nd"/>
            <person name="Thrash A."/>
            <person name="Conover J.L."/>
            <person name="Sanders W.S."/>
            <person name="Peterson D.G."/>
            <person name="Frelichowski J.E."/>
            <person name="Scheffler J.A."/>
            <person name="Scheffler B.E."/>
            <person name="Wendel J.F."/>
        </authorList>
    </citation>
    <scope>NUCLEOTIDE SEQUENCE [LARGE SCALE GENOMIC DNA]</scope>
    <source>
        <strain evidence="4">185</strain>
        <tissue evidence="4">Leaf</tissue>
    </source>
</reference>
<evidence type="ECO:0000313" key="4">
    <source>
        <dbReference type="EMBL" id="MBA0683784.1"/>
    </source>
</evidence>
<dbReference type="GO" id="GO:0008360">
    <property type="term" value="P:regulation of cell shape"/>
    <property type="evidence" value="ECO:0007669"/>
    <property type="project" value="TreeGrafter"/>
</dbReference>
<dbReference type="AlphaFoldDB" id="A0A7J8XA20"/>
<dbReference type="GO" id="GO:0006357">
    <property type="term" value="P:regulation of transcription by RNA polymerase II"/>
    <property type="evidence" value="ECO:0007669"/>
    <property type="project" value="TreeGrafter"/>
</dbReference>
<feature type="domain" description="Bromo" evidence="3">
    <location>
        <begin position="143"/>
        <end position="186"/>
    </location>
</feature>
<dbReference type="PANTHER" id="PTHR16266">
    <property type="entry name" value="WD REPEAT DOMAIN 9"/>
    <property type="match status" value="1"/>
</dbReference>
<dbReference type="CDD" id="cd05529">
    <property type="entry name" value="Bromo_WDR9_I_like"/>
    <property type="match status" value="1"/>
</dbReference>
<keyword evidence="5" id="KW-1185">Reference proteome</keyword>
<dbReference type="SMART" id="SM00297">
    <property type="entry name" value="BROMO"/>
    <property type="match status" value="1"/>
</dbReference>
<dbReference type="GO" id="GO:0007010">
    <property type="term" value="P:cytoskeleton organization"/>
    <property type="evidence" value="ECO:0007669"/>
    <property type="project" value="TreeGrafter"/>
</dbReference>
<evidence type="ECO:0000259" key="3">
    <source>
        <dbReference type="PROSITE" id="PS50014"/>
    </source>
</evidence>
<dbReference type="Proteomes" id="UP000593577">
    <property type="component" value="Unassembled WGS sequence"/>
</dbReference>
<dbReference type="InterPro" id="IPR057451">
    <property type="entry name" value="BRWD/PHIP_AD"/>
</dbReference>
<dbReference type="PANTHER" id="PTHR16266:SF39">
    <property type="entry name" value="BROMODOMAIN AND WD REPEAT-CONTAINING PROTEIN 1-LIKE"/>
    <property type="match status" value="1"/>
</dbReference>
<organism evidence="4 5">
    <name type="scientific">Gossypium aridum</name>
    <name type="common">American cotton</name>
    <name type="synonym">Erioxylum aridum</name>
    <dbReference type="NCBI Taxonomy" id="34290"/>
    <lineage>
        <taxon>Eukaryota</taxon>
        <taxon>Viridiplantae</taxon>
        <taxon>Streptophyta</taxon>
        <taxon>Embryophyta</taxon>
        <taxon>Tracheophyta</taxon>
        <taxon>Spermatophyta</taxon>
        <taxon>Magnoliopsida</taxon>
        <taxon>eudicotyledons</taxon>
        <taxon>Gunneridae</taxon>
        <taxon>Pentapetalae</taxon>
        <taxon>rosids</taxon>
        <taxon>malvids</taxon>
        <taxon>Malvales</taxon>
        <taxon>Malvaceae</taxon>
        <taxon>Malvoideae</taxon>
        <taxon>Gossypium</taxon>
    </lineage>
</organism>
<dbReference type="GO" id="GO:0005634">
    <property type="term" value="C:nucleus"/>
    <property type="evidence" value="ECO:0007669"/>
    <property type="project" value="TreeGrafter"/>
</dbReference>
<evidence type="ECO:0000313" key="5">
    <source>
        <dbReference type="Proteomes" id="UP000593577"/>
    </source>
</evidence>
<sequence>MTGFPDFLVERTRFDAAIDRNWSCRDKCKVWWKDASGDDGSWWDGRIVAVKPKSYEFPGSPWERYTVQYRSEPKEPQLHSPWELFDADTQWEQPHIDSNIRDNLLSAFAKLEKSSHKAQDQYAVNKLKQVSQKSNFTNRYPVPLSFDIIQSRLENNYYRSLEAVQHDIQVMLLNAESYFGRNAELLSKLRRLSDFFMRTLSSLQPP</sequence>
<keyword evidence="1 2" id="KW-0103">Bromodomain</keyword>
<dbReference type="Pfam" id="PF00439">
    <property type="entry name" value="Bromodomain"/>
    <property type="match status" value="1"/>
</dbReference>
<dbReference type="InterPro" id="IPR036427">
    <property type="entry name" value="Bromodomain-like_sf"/>
</dbReference>
<gene>
    <name evidence="4" type="ORF">Goari_025413</name>
</gene>
<dbReference type="PROSITE" id="PS50014">
    <property type="entry name" value="BROMODOMAIN_2"/>
    <property type="match status" value="1"/>
</dbReference>
<dbReference type="Pfam" id="PF25313">
    <property type="entry name" value="BRWD_AD"/>
    <property type="match status" value="1"/>
</dbReference>
<evidence type="ECO:0000256" key="1">
    <source>
        <dbReference type="ARBA" id="ARBA00023117"/>
    </source>
</evidence>
<comment type="caution">
    <text evidence="4">The sequence shown here is derived from an EMBL/GenBank/DDBJ whole genome shotgun (WGS) entry which is preliminary data.</text>
</comment>
<evidence type="ECO:0000256" key="2">
    <source>
        <dbReference type="PROSITE-ProRule" id="PRU00035"/>
    </source>
</evidence>
<proteinExistence type="predicted"/>
<dbReference type="Gene3D" id="1.20.920.10">
    <property type="entry name" value="Bromodomain-like"/>
    <property type="match status" value="1"/>
</dbReference>
<dbReference type="SUPFAM" id="SSF47370">
    <property type="entry name" value="Bromodomain"/>
    <property type="match status" value="1"/>
</dbReference>
<dbReference type="EMBL" id="JABFAA010000006">
    <property type="protein sequence ID" value="MBA0683784.1"/>
    <property type="molecule type" value="Genomic_DNA"/>
</dbReference>